<dbReference type="Gene3D" id="3.20.20.140">
    <property type="entry name" value="Metal-dependent hydrolases"/>
    <property type="match status" value="1"/>
</dbReference>
<evidence type="ECO:0000256" key="1">
    <source>
        <dbReference type="ARBA" id="ARBA00005750"/>
    </source>
</evidence>
<evidence type="ECO:0000313" key="6">
    <source>
        <dbReference type="EMBL" id="AIY82277.1"/>
    </source>
</evidence>
<evidence type="ECO:0000256" key="4">
    <source>
        <dbReference type="ARBA" id="ARBA00022912"/>
    </source>
</evidence>
<dbReference type="OrthoDB" id="9788539at2"/>
<organism evidence="6 7">
    <name type="scientific">Clostridium baratii str. Sullivan</name>
    <dbReference type="NCBI Taxonomy" id="1415775"/>
    <lineage>
        <taxon>Bacteria</taxon>
        <taxon>Bacillati</taxon>
        <taxon>Bacillota</taxon>
        <taxon>Clostridia</taxon>
        <taxon>Eubacteriales</taxon>
        <taxon>Clostridiaceae</taxon>
        <taxon>Clostridium</taxon>
    </lineage>
</organism>
<accession>A0A0A7FRR0</accession>
<dbReference type="AlphaFoldDB" id="A0A0A7FRR0"/>
<sequence>MLDIHSHILPGIDDGSKKLDISLEMIKRSIDEGTKDIVLTPHYRRGYFYTPYEEVKSITKSLNEFIKSEGLDCNLYFGQEIYYSDKIIEDLEEGLIGTINGGKYMLVEFPMRKIPNDAADFMYELKIRGIIPIIAHPERYNDVIKDATILNQFVDEGCLFQMNAGSILGEFGSDVKKSAEKLIKNDFYSFIGSDAHNNSSRNTGVLEGLKALGKINHDLEQDIIMNSDKLLKDKEIEFYGEKFKKKRGFFFRK</sequence>
<reference evidence="6 7" key="1">
    <citation type="journal article" date="2015" name="Infect. Genet. Evol.">
        <title>Genomic sequences of six botulinum neurotoxin-producing strains representing three clostridial species illustrate the mobility and diversity of botulinum neurotoxin genes.</title>
        <authorList>
            <person name="Smith T.J."/>
            <person name="Hill K.K."/>
            <person name="Xie G."/>
            <person name="Foley B.T."/>
            <person name="Williamson C.H."/>
            <person name="Foster J.T."/>
            <person name="Johnson S.L."/>
            <person name="Chertkov O."/>
            <person name="Teshima H."/>
            <person name="Gibbons H.S."/>
            <person name="Johnsky L.A."/>
            <person name="Karavis M.A."/>
            <person name="Smith L.A."/>
        </authorList>
    </citation>
    <scope>NUCLEOTIDE SEQUENCE [LARGE SCALE GENOMIC DNA]</scope>
    <source>
        <strain evidence="6">Sullivan</strain>
    </source>
</reference>
<dbReference type="PANTHER" id="PTHR39181">
    <property type="entry name" value="TYROSINE-PROTEIN PHOSPHATASE YWQE"/>
    <property type="match status" value="1"/>
</dbReference>
<dbReference type="GO" id="GO:0030145">
    <property type="term" value="F:manganese ion binding"/>
    <property type="evidence" value="ECO:0007669"/>
    <property type="project" value="InterPro"/>
</dbReference>
<dbReference type="RefSeq" id="WP_039311376.1">
    <property type="nucleotide sequence ID" value="NZ_CP006905.1"/>
</dbReference>
<dbReference type="Proteomes" id="UP000030635">
    <property type="component" value="Chromosome"/>
</dbReference>
<dbReference type="EMBL" id="CP006905">
    <property type="protein sequence ID" value="AIY82277.1"/>
    <property type="molecule type" value="Genomic_DNA"/>
</dbReference>
<dbReference type="EC" id="3.1.3.48" evidence="2"/>
<name>A0A0A7FRR0_9CLOT</name>
<keyword evidence="4" id="KW-0904">Protein phosphatase</keyword>
<comment type="similarity">
    <text evidence="1">Belongs to the metallo-dependent hydrolases superfamily. CpsB/CapC family.</text>
</comment>
<protein>
    <recommendedName>
        <fullName evidence="2">protein-tyrosine-phosphatase</fullName>
        <ecNumber evidence="2">3.1.3.48</ecNumber>
    </recommendedName>
</protein>
<dbReference type="GO" id="GO:0004725">
    <property type="term" value="F:protein tyrosine phosphatase activity"/>
    <property type="evidence" value="ECO:0007669"/>
    <property type="project" value="UniProtKB-EC"/>
</dbReference>
<dbReference type="PIRSF" id="PIRSF016557">
    <property type="entry name" value="Caps_synth_CpsB"/>
    <property type="match status" value="1"/>
</dbReference>
<keyword evidence="3" id="KW-0378">Hydrolase</keyword>
<dbReference type="PANTHER" id="PTHR39181:SF1">
    <property type="entry name" value="TYROSINE-PROTEIN PHOSPHATASE YWQE"/>
    <property type="match status" value="1"/>
</dbReference>
<comment type="catalytic activity">
    <reaction evidence="5">
        <text>O-phospho-L-tyrosyl-[protein] + H2O = L-tyrosyl-[protein] + phosphate</text>
        <dbReference type="Rhea" id="RHEA:10684"/>
        <dbReference type="Rhea" id="RHEA-COMP:10136"/>
        <dbReference type="Rhea" id="RHEA-COMP:20101"/>
        <dbReference type="ChEBI" id="CHEBI:15377"/>
        <dbReference type="ChEBI" id="CHEBI:43474"/>
        <dbReference type="ChEBI" id="CHEBI:46858"/>
        <dbReference type="ChEBI" id="CHEBI:61978"/>
        <dbReference type="EC" id="3.1.3.48"/>
    </reaction>
</comment>
<gene>
    <name evidence="6" type="ORF">U729_526</name>
</gene>
<dbReference type="InterPro" id="IPR016195">
    <property type="entry name" value="Pol/histidinol_Pase-like"/>
</dbReference>
<dbReference type="KEGG" id="cbv:U729_526"/>
<evidence type="ECO:0000256" key="5">
    <source>
        <dbReference type="ARBA" id="ARBA00051722"/>
    </source>
</evidence>
<evidence type="ECO:0000256" key="3">
    <source>
        <dbReference type="ARBA" id="ARBA00022801"/>
    </source>
</evidence>
<dbReference type="InterPro" id="IPR016667">
    <property type="entry name" value="Caps_polysacc_synth_CpsB/CapC"/>
</dbReference>
<keyword evidence="7" id="KW-1185">Reference proteome</keyword>
<dbReference type="eggNOG" id="COG4464">
    <property type="taxonomic scope" value="Bacteria"/>
</dbReference>
<evidence type="ECO:0000256" key="2">
    <source>
        <dbReference type="ARBA" id="ARBA00013064"/>
    </source>
</evidence>
<dbReference type="SUPFAM" id="SSF89550">
    <property type="entry name" value="PHP domain-like"/>
    <property type="match status" value="1"/>
</dbReference>
<dbReference type="Pfam" id="PF19567">
    <property type="entry name" value="CpsB_CapC"/>
    <property type="match status" value="1"/>
</dbReference>
<dbReference type="HOGENOM" id="CLU_085966_1_0_9"/>
<dbReference type="STRING" id="1561.NPD11_2462"/>
<proteinExistence type="inferred from homology"/>
<evidence type="ECO:0000313" key="7">
    <source>
        <dbReference type="Proteomes" id="UP000030635"/>
    </source>
</evidence>